<name>A0A133V5B7_9EURY</name>
<evidence type="ECO:0000313" key="2">
    <source>
        <dbReference type="Proteomes" id="UP000070400"/>
    </source>
</evidence>
<proteinExistence type="predicted"/>
<evidence type="ECO:0000313" key="1">
    <source>
        <dbReference type="EMBL" id="KXB01638.1"/>
    </source>
</evidence>
<protein>
    <recommendedName>
        <fullName evidence="3">ParB/Spo0J HTH domain-containing protein</fullName>
    </recommendedName>
</protein>
<dbReference type="EMBL" id="LHXX01000044">
    <property type="protein sequence ID" value="KXB01638.1"/>
    <property type="molecule type" value="Genomic_DNA"/>
</dbReference>
<organism evidence="1 2">
    <name type="scientific">candidate division MSBL1 archaeon SCGC-AAA261D19</name>
    <dbReference type="NCBI Taxonomy" id="1698273"/>
    <lineage>
        <taxon>Archaea</taxon>
        <taxon>Methanobacteriati</taxon>
        <taxon>Methanobacteriota</taxon>
        <taxon>candidate division MSBL1</taxon>
    </lineage>
</organism>
<dbReference type="SUPFAM" id="SSF109709">
    <property type="entry name" value="KorB DNA-binding domain-like"/>
    <property type="match status" value="1"/>
</dbReference>
<evidence type="ECO:0008006" key="3">
    <source>
        <dbReference type="Google" id="ProtNLM"/>
    </source>
</evidence>
<keyword evidence="2" id="KW-1185">Reference proteome</keyword>
<dbReference type="Proteomes" id="UP000070400">
    <property type="component" value="Unassembled WGS sequence"/>
</dbReference>
<comment type="caution">
    <text evidence="1">The sequence shown here is derived from an EMBL/GenBank/DDBJ whole genome shotgun (WGS) entry which is preliminary data.</text>
</comment>
<accession>A0A133V5B7</accession>
<gene>
    <name evidence="1" type="ORF">AKJ43_03220</name>
</gene>
<reference evidence="1 2" key="1">
    <citation type="journal article" date="2016" name="Sci. Rep.">
        <title>Metabolic traits of an uncultured archaeal lineage -MSBL1- from brine pools of the Red Sea.</title>
        <authorList>
            <person name="Mwirichia R."/>
            <person name="Alam I."/>
            <person name="Rashid M."/>
            <person name="Vinu M."/>
            <person name="Ba-Alawi W."/>
            <person name="Anthony Kamau A."/>
            <person name="Kamanda Ngugi D."/>
            <person name="Goker M."/>
            <person name="Klenk H.P."/>
            <person name="Bajic V."/>
            <person name="Stingl U."/>
        </authorList>
    </citation>
    <scope>NUCLEOTIDE SEQUENCE [LARGE SCALE GENOMIC DNA]</scope>
    <source>
        <strain evidence="1">SCGC-AAA261D19</strain>
    </source>
</reference>
<dbReference type="AlphaFoldDB" id="A0A133V5B7"/>
<sequence>MNVEEAKEIVIRNTGRGSPKRKLHPWVKIAEAMRHLIEDSGSIKKASEDVGLSQEMVRAIDLLNDLPAEVKPLLDDIGPEVGKRLASIGDKETQIKLAEIVSPLRRKDAMEIVDFSRKHPEFSPSEVKKRVMSLKPRKEKVNVFIVSLTDEQKQVLKKLASNLGVEVRNLPQKIVEEKISDIKEG</sequence>